<dbReference type="PANTHER" id="PTHR30461:SF23">
    <property type="entry name" value="DNA RECOMBINASE-RELATED"/>
    <property type="match status" value="1"/>
</dbReference>
<evidence type="ECO:0000256" key="1">
    <source>
        <dbReference type="SAM" id="Coils"/>
    </source>
</evidence>
<comment type="caution">
    <text evidence="4">The sequence shown here is derived from an EMBL/GenBank/DDBJ whole genome shotgun (WGS) entry which is preliminary data.</text>
</comment>
<feature type="domain" description="Recombinase" evidence="3">
    <location>
        <begin position="155"/>
        <end position="312"/>
    </location>
</feature>
<dbReference type="InterPro" id="IPR025827">
    <property type="entry name" value="Zn_ribbon_recom_dom"/>
</dbReference>
<evidence type="ECO:0000259" key="3">
    <source>
        <dbReference type="PROSITE" id="PS51737"/>
    </source>
</evidence>
<dbReference type="Pfam" id="PF07508">
    <property type="entry name" value="Recombinase"/>
    <property type="match status" value="1"/>
</dbReference>
<dbReference type="GO" id="GO:0003677">
    <property type="term" value="F:DNA binding"/>
    <property type="evidence" value="ECO:0007669"/>
    <property type="project" value="InterPro"/>
</dbReference>
<dbReference type="InterPro" id="IPR038109">
    <property type="entry name" value="DNA_bind_recomb_sf"/>
</dbReference>
<dbReference type="Gene3D" id="3.40.50.1390">
    <property type="entry name" value="Resolvase, N-terminal catalytic domain"/>
    <property type="match status" value="1"/>
</dbReference>
<dbReference type="AlphaFoldDB" id="A0A9Q5GLD0"/>
<dbReference type="EMBL" id="JABSXK010000001">
    <property type="protein sequence ID" value="NRV12296.1"/>
    <property type="molecule type" value="Genomic_DNA"/>
</dbReference>
<dbReference type="PROSITE" id="PS51736">
    <property type="entry name" value="RECOMBINASES_3"/>
    <property type="match status" value="1"/>
</dbReference>
<evidence type="ECO:0000259" key="2">
    <source>
        <dbReference type="PROSITE" id="PS51736"/>
    </source>
</evidence>
<dbReference type="InterPro" id="IPR036162">
    <property type="entry name" value="Resolvase-like_N_sf"/>
</dbReference>
<name>A0A9Q5GLD0_CLOBE</name>
<keyword evidence="1" id="KW-0175">Coiled coil</keyword>
<feature type="domain" description="Resolvase/invertase-type recombinase catalytic" evidence="2">
    <location>
        <begin position="2"/>
        <end position="147"/>
    </location>
</feature>
<evidence type="ECO:0000313" key="4">
    <source>
        <dbReference type="EMBL" id="NRV12296.1"/>
    </source>
</evidence>
<dbReference type="PANTHER" id="PTHR30461">
    <property type="entry name" value="DNA-INVERTASE FROM LAMBDOID PROPHAGE"/>
    <property type="match status" value="1"/>
</dbReference>
<dbReference type="RefSeq" id="WP_077306295.1">
    <property type="nucleotide sequence ID" value="NZ_CP016090.1"/>
</dbReference>
<dbReference type="Pfam" id="PF13408">
    <property type="entry name" value="Zn_ribbon_recom"/>
    <property type="match status" value="1"/>
</dbReference>
<dbReference type="InterPro" id="IPR011109">
    <property type="entry name" value="DNA_bind_recombinase_dom"/>
</dbReference>
<dbReference type="Pfam" id="PF00239">
    <property type="entry name" value="Resolvase"/>
    <property type="match status" value="1"/>
</dbReference>
<dbReference type="CDD" id="cd03768">
    <property type="entry name" value="SR_ResInv"/>
    <property type="match status" value="1"/>
</dbReference>
<dbReference type="PROSITE" id="PS51737">
    <property type="entry name" value="RECOMBINASE_DNA_BIND"/>
    <property type="match status" value="1"/>
</dbReference>
<reference evidence="4" key="1">
    <citation type="submission" date="2020-05" db="EMBL/GenBank/DDBJ databases">
        <title>Genomic insights into acetone-butanol-ethanol (ABE) fermentation by sequencing solventogenic clostridia strains.</title>
        <authorList>
            <person name="Brown S."/>
        </authorList>
    </citation>
    <scope>NUCLEOTIDE SEQUENCE</scope>
    <source>
        <strain evidence="4">DJ126</strain>
    </source>
</reference>
<dbReference type="GO" id="GO:0000150">
    <property type="term" value="F:DNA strand exchange activity"/>
    <property type="evidence" value="ECO:0007669"/>
    <property type="project" value="InterPro"/>
</dbReference>
<organism evidence="4 5">
    <name type="scientific">Clostridium beijerinckii</name>
    <name type="common">Clostridium MP</name>
    <dbReference type="NCBI Taxonomy" id="1520"/>
    <lineage>
        <taxon>Bacteria</taxon>
        <taxon>Bacillati</taxon>
        <taxon>Bacillota</taxon>
        <taxon>Clostridia</taxon>
        <taxon>Eubacteriales</taxon>
        <taxon>Clostridiaceae</taxon>
        <taxon>Clostridium</taxon>
    </lineage>
</organism>
<proteinExistence type="predicted"/>
<accession>A0A9Q5GLD0</accession>
<dbReference type="InterPro" id="IPR006119">
    <property type="entry name" value="Resolv_N"/>
</dbReference>
<gene>
    <name evidence="4" type="ORF">DFH45_005259</name>
</gene>
<sequence>MRAAIYSRKSKFTEKGESIENQINLCIQYAKNIGIYEYDIYEDEGFSGGNTNRPEFQKLMKDLKSKKFTHLICYRLDRISRNVADFAGTIEILNKYNVAFISIREQFDTSSAMGRAMMNVSATFAQLERETIAERIKDNLRELSKTGRWLGGPPPLGYKSIEVKNNDSNGKSRKKHILEINKNEINIPKMVFDLFIKHKSFQKVSRLLESQGIYSRKGTVFSRELVKQTINNPVYCIADKVLLNYFRNLGSEVYEIGNINGSNGIMPYNRRKDNGSFAPIEDWIISIGEHPGVINSSTWIKCQEINKEIKDHASNRQCTSQESLLSGLIVCAECGSGMAPRQNKSSKYHYRYYSCNLRNKAASRCNNDALNAYDAEEYVVNTLKCLTRDDMIKNYKELQKKNSSKLANKNLVVDYSKDIEINKKSISKLVMKMAYLDDDPILLEPFKLEIKKLTEKNDELKRTIEKLNFANEEISNTHETLDEILAILDNFKQFYDFTEDFEEKKRLIKSLVKYAIWNSRTRTLELILIGSDKERPKQGYLPLSDSNRRNGPCRNNCYNGISTYGKCNYRRDKKSRTCWALC</sequence>
<protein>
    <submittedName>
        <fullName evidence="4">Site-specific DNA recombinase</fullName>
    </submittedName>
</protein>
<evidence type="ECO:0000313" key="5">
    <source>
        <dbReference type="Proteomes" id="UP000821656"/>
    </source>
</evidence>
<dbReference type="SMART" id="SM00857">
    <property type="entry name" value="Resolvase"/>
    <property type="match status" value="1"/>
</dbReference>
<dbReference type="InterPro" id="IPR050639">
    <property type="entry name" value="SSR_resolvase"/>
</dbReference>
<dbReference type="SUPFAM" id="SSF53041">
    <property type="entry name" value="Resolvase-like"/>
    <property type="match status" value="1"/>
</dbReference>
<dbReference type="Gene3D" id="3.90.1750.20">
    <property type="entry name" value="Putative Large Serine Recombinase, Chain B, Domain 2"/>
    <property type="match status" value="1"/>
</dbReference>
<dbReference type="Proteomes" id="UP000821656">
    <property type="component" value="Unassembled WGS sequence"/>
</dbReference>
<feature type="coiled-coil region" evidence="1">
    <location>
        <begin position="443"/>
        <end position="477"/>
    </location>
</feature>